<keyword evidence="7" id="KW-1185">Reference proteome</keyword>
<dbReference type="AlphaFoldDB" id="A0A0J1FL40"/>
<feature type="transmembrane region" description="Helical" evidence="5">
    <location>
        <begin position="56"/>
        <end position="75"/>
    </location>
</feature>
<dbReference type="EMBL" id="LDZY01000039">
    <property type="protein sequence ID" value="KLU63638.1"/>
    <property type="molecule type" value="Genomic_DNA"/>
</dbReference>
<evidence type="ECO:0000313" key="6">
    <source>
        <dbReference type="EMBL" id="KLU63638.1"/>
    </source>
</evidence>
<keyword evidence="3 5" id="KW-1133">Transmembrane helix</keyword>
<sequence length="247" mass="28151">MTQALPKFDPRTKLVWYSLMIYFALLSQTAAQLGITLLVCIMSSLILSGSFKHSKAMVIILLLLGLQILIIQLLFCREGTLVYQWGIFKIYSDALPLAITGILKATLIFYASLQFFTSASAQDFTLMLIKFKIPYRFAMLVGLGVRFLPLMKEEYQSIIDSQRTRGLKMDSVWDDLKAIIPTFLPFLYRAVRRSTEIALAMELRGYGRTKNRTFSSEIVLKYYDVVLIASMFLVISLSIITRLLPLI</sequence>
<comment type="caution">
    <text evidence="6">The sequence shown here is derived from an EMBL/GenBank/DDBJ whole genome shotgun (WGS) entry which is preliminary data.</text>
</comment>
<dbReference type="Pfam" id="PF02361">
    <property type="entry name" value="CbiQ"/>
    <property type="match status" value="1"/>
</dbReference>
<evidence type="ECO:0000313" key="7">
    <source>
        <dbReference type="Proteomes" id="UP000036356"/>
    </source>
</evidence>
<gene>
    <name evidence="6" type="primary">ecfT_3</name>
    <name evidence="6" type="ORF">DEAC_c44580</name>
</gene>
<dbReference type="STRING" id="476652.DEAC_c44580"/>
<evidence type="ECO:0000256" key="2">
    <source>
        <dbReference type="ARBA" id="ARBA00022692"/>
    </source>
</evidence>
<protein>
    <submittedName>
        <fullName evidence="6">Energy-coupling factor transporter transmembrane protein EcfT</fullName>
    </submittedName>
</protein>
<feature type="transmembrane region" description="Helical" evidence="5">
    <location>
        <begin position="222"/>
        <end position="244"/>
    </location>
</feature>
<dbReference type="RefSeq" id="WP_047812188.1">
    <property type="nucleotide sequence ID" value="NZ_LDZY01000039.1"/>
</dbReference>
<evidence type="ECO:0000256" key="4">
    <source>
        <dbReference type="ARBA" id="ARBA00023136"/>
    </source>
</evidence>
<dbReference type="PANTHER" id="PTHR33514:SF13">
    <property type="entry name" value="PROTEIN ABCI12, CHLOROPLASTIC"/>
    <property type="match status" value="1"/>
</dbReference>
<dbReference type="GO" id="GO:0005886">
    <property type="term" value="C:plasma membrane"/>
    <property type="evidence" value="ECO:0007669"/>
    <property type="project" value="TreeGrafter"/>
</dbReference>
<keyword evidence="4 5" id="KW-0472">Membrane</keyword>
<dbReference type="InterPro" id="IPR003339">
    <property type="entry name" value="ABC/ECF_trnsptr_transmembrane"/>
</dbReference>
<dbReference type="PATRIC" id="fig|476652.3.peg.4736"/>
<feature type="transmembrane region" description="Helical" evidence="5">
    <location>
        <begin position="20"/>
        <end position="47"/>
    </location>
</feature>
<evidence type="ECO:0000256" key="1">
    <source>
        <dbReference type="ARBA" id="ARBA00004141"/>
    </source>
</evidence>
<comment type="subcellular location">
    <subcellularLocation>
        <location evidence="1">Membrane</location>
        <topology evidence="1">Multi-pass membrane protein</topology>
    </subcellularLocation>
</comment>
<feature type="transmembrane region" description="Helical" evidence="5">
    <location>
        <begin position="95"/>
        <end position="113"/>
    </location>
</feature>
<evidence type="ECO:0000256" key="3">
    <source>
        <dbReference type="ARBA" id="ARBA00022989"/>
    </source>
</evidence>
<keyword evidence="2 5" id="KW-0812">Transmembrane</keyword>
<proteinExistence type="predicted"/>
<organism evidence="6 7">
    <name type="scientific">Desulfosporosinus acididurans</name>
    <dbReference type="NCBI Taxonomy" id="476652"/>
    <lineage>
        <taxon>Bacteria</taxon>
        <taxon>Bacillati</taxon>
        <taxon>Bacillota</taxon>
        <taxon>Clostridia</taxon>
        <taxon>Eubacteriales</taxon>
        <taxon>Desulfitobacteriaceae</taxon>
        <taxon>Desulfosporosinus</taxon>
    </lineage>
</organism>
<accession>A0A0J1FL40</accession>
<reference evidence="6 7" key="1">
    <citation type="submission" date="2015-06" db="EMBL/GenBank/DDBJ databases">
        <title>Draft genome of the moderately acidophilic sulfate reducer Candidatus Desulfosporosinus acididurans strain M1.</title>
        <authorList>
            <person name="Poehlein A."/>
            <person name="Petzsch P."/>
            <person name="Johnson B.D."/>
            <person name="Schloemann M."/>
            <person name="Daniel R."/>
            <person name="Muehling M."/>
        </authorList>
    </citation>
    <scope>NUCLEOTIDE SEQUENCE [LARGE SCALE GENOMIC DNA]</scope>
    <source>
        <strain evidence="6 7">M1</strain>
    </source>
</reference>
<feature type="transmembrane region" description="Helical" evidence="5">
    <location>
        <begin position="133"/>
        <end position="151"/>
    </location>
</feature>
<dbReference type="Proteomes" id="UP000036356">
    <property type="component" value="Unassembled WGS sequence"/>
</dbReference>
<evidence type="ECO:0000256" key="5">
    <source>
        <dbReference type="SAM" id="Phobius"/>
    </source>
</evidence>
<dbReference type="PANTHER" id="PTHR33514">
    <property type="entry name" value="PROTEIN ABCI12, CHLOROPLASTIC"/>
    <property type="match status" value="1"/>
</dbReference>
<dbReference type="CDD" id="cd16914">
    <property type="entry name" value="EcfT"/>
    <property type="match status" value="1"/>
</dbReference>
<name>A0A0J1FL40_9FIRM</name>